<dbReference type="GO" id="GO:0006235">
    <property type="term" value="P:dTTP biosynthetic process"/>
    <property type="evidence" value="ECO:0007669"/>
    <property type="project" value="TreeGrafter"/>
</dbReference>
<keyword evidence="12" id="KW-1185">Reference proteome</keyword>
<evidence type="ECO:0000256" key="3">
    <source>
        <dbReference type="ARBA" id="ARBA00012980"/>
    </source>
</evidence>
<evidence type="ECO:0000256" key="2">
    <source>
        <dbReference type="ARBA" id="ARBA00009776"/>
    </source>
</evidence>
<dbReference type="AlphaFoldDB" id="A0AAV5RLJ0"/>
<accession>A0AAV5RLJ0</accession>
<keyword evidence="5" id="KW-0808">Transferase</keyword>
<dbReference type="GO" id="GO:0005524">
    <property type="term" value="F:ATP binding"/>
    <property type="evidence" value="ECO:0007669"/>
    <property type="project" value="UniProtKB-KW"/>
</dbReference>
<evidence type="ECO:0000259" key="10">
    <source>
        <dbReference type="Pfam" id="PF02223"/>
    </source>
</evidence>
<dbReference type="GO" id="GO:0005634">
    <property type="term" value="C:nucleus"/>
    <property type="evidence" value="ECO:0007669"/>
    <property type="project" value="TreeGrafter"/>
</dbReference>
<evidence type="ECO:0000256" key="5">
    <source>
        <dbReference type="ARBA" id="ARBA00022679"/>
    </source>
</evidence>
<dbReference type="SUPFAM" id="SSF52540">
    <property type="entry name" value="P-loop containing nucleoside triphosphate hydrolases"/>
    <property type="match status" value="1"/>
</dbReference>
<dbReference type="HAMAP" id="MF_00165">
    <property type="entry name" value="Thymidylate_kinase"/>
    <property type="match status" value="1"/>
</dbReference>
<dbReference type="Proteomes" id="UP001362899">
    <property type="component" value="Unassembled WGS sequence"/>
</dbReference>
<comment type="pathway">
    <text evidence="1">Pyrimidine metabolism; dTTP biosynthesis.</text>
</comment>
<dbReference type="PROSITE" id="PS01331">
    <property type="entry name" value="THYMIDYLATE_KINASE"/>
    <property type="match status" value="1"/>
</dbReference>
<name>A0AAV5RLJ0_STABA</name>
<sequence>MVSHYPGRLIVIEGLDRAGKSTQCSRLFRTLEQNGRNVEMIKFPDRGTPMGQIIDKYLTDNTMNLSDQAIHLLFSANRWEQVPHIIDKLKKGTVLIVDRYMYSGIAFSAAKGLDFNWCKSPDVGLPEPDLVIFLDVSIETASKRGGYGEERYENAEIQSRVRSQFLKLKESNWLWIDANKSLDEVEAEVNNEVQKVLNNSTQNR</sequence>
<dbReference type="InterPro" id="IPR039430">
    <property type="entry name" value="Thymidylate_kin-like_dom"/>
</dbReference>
<dbReference type="GO" id="GO:0005829">
    <property type="term" value="C:cytosol"/>
    <property type="evidence" value="ECO:0007669"/>
    <property type="project" value="TreeGrafter"/>
</dbReference>
<evidence type="ECO:0000313" key="11">
    <source>
        <dbReference type="EMBL" id="GMM51847.1"/>
    </source>
</evidence>
<keyword evidence="8 11" id="KW-0418">Kinase</keyword>
<keyword evidence="7" id="KW-0547">Nucleotide-binding</keyword>
<dbReference type="Gene3D" id="3.40.50.300">
    <property type="entry name" value="P-loop containing nucleotide triphosphate hydrolases"/>
    <property type="match status" value="1"/>
</dbReference>
<dbReference type="GO" id="GO:0004550">
    <property type="term" value="F:nucleoside diphosphate kinase activity"/>
    <property type="evidence" value="ECO:0007669"/>
    <property type="project" value="TreeGrafter"/>
</dbReference>
<dbReference type="PANTHER" id="PTHR10344:SF1">
    <property type="entry name" value="THYMIDYLATE KINASE"/>
    <property type="match status" value="1"/>
</dbReference>
<dbReference type="EC" id="2.7.4.9" evidence="3"/>
<dbReference type="NCBIfam" id="TIGR00041">
    <property type="entry name" value="DTMP_kinase"/>
    <property type="match status" value="1"/>
</dbReference>
<evidence type="ECO:0000256" key="9">
    <source>
        <dbReference type="ARBA" id="ARBA00022840"/>
    </source>
</evidence>
<dbReference type="GO" id="GO:0006227">
    <property type="term" value="P:dUDP biosynthetic process"/>
    <property type="evidence" value="ECO:0007669"/>
    <property type="project" value="TreeGrafter"/>
</dbReference>
<evidence type="ECO:0000256" key="6">
    <source>
        <dbReference type="ARBA" id="ARBA00022727"/>
    </source>
</evidence>
<dbReference type="GO" id="GO:0006233">
    <property type="term" value="P:dTDP biosynthetic process"/>
    <property type="evidence" value="ECO:0007669"/>
    <property type="project" value="InterPro"/>
</dbReference>
<evidence type="ECO:0000256" key="1">
    <source>
        <dbReference type="ARBA" id="ARBA00004992"/>
    </source>
</evidence>
<evidence type="ECO:0000256" key="8">
    <source>
        <dbReference type="ARBA" id="ARBA00022777"/>
    </source>
</evidence>
<comment type="similarity">
    <text evidence="2">Belongs to the thymidylate kinase family.</text>
</comment>
<keyword evidence="6" id="KW-0545">Nucleotide biosynthesis</keyword>
<evidence type="ECO:0000313" key="12">
    <source>
        <dbReference type="Proteomes" id="UP001362899"/>
    </source>
</evidence>
<gene>
    <name evidence="11" type="ORF">DASB73_028100</name>
</gene>
<comment type="caution">
    <text evidence="11">The sequence shown here is derived from an EMBL/GenBank/DDBJ whole genome shotgun (WGS) entry which is preliminary data.</text>
</comment>
<dbReference type="CDD" id="cd01672">
    <property type="entry name" value="TMPK"/>
    <property type="match status" value="1"/>
</dbReference>
<organism evidence="11 12">
    <name type="scientific">Starmerella bacillaris</name>
    <name type="common">Yeast</name>
    <name type="synonym">Candida zemplinina</name>
    <dbReference type="NCBI Taxonomy" id="1247836"/>
    <lineage>
        <taxon>Eukaryota</taxon>
        <taxon>Fungi</taxon>
        <taxon>Dikarya</taxon>
        <taxon>Ascomycota</taxon>
        <taxon>Saccharomycotina</taxon>
        <taxon>Dipodascomycetes</taxon>
        <taxon>Dipodascales</taxon>
        <taxon>Trichomonascaceae</taxon>
        <taxon>Starmerella</taxon>
    </lineage>
</organism>
<dbReference type="Pfam" id="PF02223">
    <property type="entry name" value="Thymidylate_kin"/>
    <property type="match status" value="1"/>
</dbReference>
<evidence type="ECO:0000256" key="4">
    <source>
        <dbReference type="ARBA" id="ARBA00017144"/>
    </source>
</evidence>
<proteinExistence type="inferred from homology"/>
<dbReference type="EMBL" id="BTGC01000008">
    <property type="protein sequence ID" value="GMM51847.1"/>
    <property type="molecule type" value="Genomic_DNA"/>
</dbReference>
<keyword evidence="9" id="KW-0067">ATP-binding</keyword>
<dbReference type="InterPro" id="IPR018095">
    <property type="entry name" value="Thymidylate_kin_CS"/>
</dbReference>
<dbReference type="PANTHER" id="PTHR10344">
    <property type="entry name" value="THYMIDYLATE KINASE"/>
    <property type="match status" value="1"/>
</dbReference>
<protein>
    <recommendedName>
        <fullName evidence="4">Thymidylate kinase</fullName>
        <ecNumber evidence="3">2.7.4.9</ecNumber>
    </recommendedName>
</protein>
<reference evidence="11 12" key="1">
    <citation type="journal article" date="2023" name="Elife">
        <title>Identification of key yeast species and microbe-microbe interactions impacting larval growth of Drosophila in the wild.</title>
        <authorList>
            <person name="Mure A."/>
            <person name="Sugiura Y."/>
            <person name="Maeda R."/>
            <person name="Honda K."/>
            <person name="Sakurai N."/>
            <person name="Takahashi Y."/>
            <person name="Watada M."/>
            <person name="Katoh T."/>
            <person name="Gotoh A."/>
            <person name="Gotoh Y."/>
            <person name="Taniguchi I."/>
            <person name="Nakamura K."/>
            <person name="Hayashi T."/>
            <person name="Katayama T."/>
            <person name="Uemura T."/>
            <person name="Hattori Y."/>
        </authorList>
    </citation>
    <scope>NUCLEOTIDE SEQUENCE [LARGE SCALE GENOMIC DNA]</scope>
    <source>
        <strain evidence="11 12">SB-73</strain>
    </source>
</reference>
<evidence type="ECO:0000256" key="7">
    <source>
        <dbReference type="ARBA" id="ARBA00022741"/>
    </source>
</evidence>
<dbReference type="InterPro" id="IPR027417">
    <property type="entry name" value="P-loop_NTPase"/>
</dbReference>
<dbReference type="InterPro" id="IPR018094">
    <property type="entry name" value="Thymidylate_kinase"/>
</dbReference>
<dbReference type="FunFam" id="3.40.50.300:FF:000679">
    <property type="entry name" value="Thymidylate kinase"/>
    <property type="match status" value="1"/>
</dbReference>
<feature type="domain" description="Thymidylate kinase-like" evidence="10">
    <location>
        <begin position="12"/>
        <end position="189"/>
    </location>
</feature>
<dbReference type="GO" id="GO:0004798">
    <property type="term" value="F:dTMP kinase activity"/>
    <property type="evidence" value="ECO:0007669"/>
    <property type="project" value="UniProtKB-EC"/>
</dbReference>